<dbReference type="InterPro" id="IPR010982">
    <property type="entry name" value="Lambda_DNA-bd_dom_sf"/>
</dbReference>
<sequence length="85" mass="9644">MAIYYRLKEIMDRKVKKDNMVKITYENVPQVTGISKTTLSRISTGKVAPNADVLEKLCRYFDCGFDDLMNRIDEPEQGGQNPNGA</sequence>
<keyword evidence="3" id="KW-1185">Reference proteome</keyword>
<dbReference type="Gene3D" id="1.10.260.40">
    <property type="entry name" value="lambda repressor-like DNA-binding domains"/>
    <property type="match status" value="1"/>
</dbReference>
<dbReference type="PROSITE" id="PS50943">
    <property type="entry name" value="HTH_CROC1"/>
    <property type="match status" value="1"/>
</dbReference>
<evidence type="ECO:0000313" key="3">
    <source>
        <dbReference type="Proteomes" id="UP000191931"/>
    </source>
</evidence>
<dbReference type="EMBL" id="FWEV01000019">
    <property type="protein sequence ID" value="SLM27842.1"/>
    <property type="molecule type" value="Genomic_DNA"/>
</dbReference>
<dbReference type="SMART" id="SM00530">
    <property type="entry name" value="HTH_XRE"/>
    <property type="match status" value="1"/>
</dbReference>
<dbReference type="CDD" id="cd00093">
    <property type="entry name" value="HTH_XRE"/>
    <property type="match status" value="1"/>
</dbReference>
<gene>
    <name evidence="2" type="ORF">MTBBW1_1150015</name>
</gene>
<dbReference type="GO" id="GO:0003677">
    <property type="term" value="F:DNA binding"/>
    <property type="evidence" value="ECO:0007669"/>
    <property type="project" value="InterPro"/>
</dbReference>
<evidence type="ECO:0000313" key="2">
    <source>
        <dbReference type="EMBL" id="SLM27842.1"/>
    </source>
</evidence>
<feature type="domain" description="HTH cro/C1-type" evidence="1">
    <location>
        <begin position="32"/>
        <end position="68"/>
    </location>
</feature>
<name>A0A1W1H5W3_9BACT</name>
<dbReference type="Proteomes" id="UP000191931">
    <property type="component" value="Unassembled WGS sequence"/>
</dbReference>
<organism evidence="2 3">
    <name type="scientific">Desulfamplus magnetovallimortis</name>
    <dbReference type="NCBI Taxonomy" id="1246637"/>
    <lineage>
        <taxon>Bacteria</taxon>
        <taxon>Pseudomonadati</taxon>
        <taxon>Thermodesulfobacteriota</taxon>
        <taxon>Desulfobacteria</taxon>
        <taxon>Desulfobacterales</taxon>
        <taxon>Desulfobacteraceae</taxon>
        <taxon>Desulfamplus</taxon>
    </lineage>
</organism>
<protein>
    <recommendedName>
        <fullName evidence="1">HTH cro/C1-type domain-containing protein</fullName>
    </recommendedName>
</protein>
<dbReference type="Pfam" id="PF13443">
    <property type="entry name" value="HTH_26"/>
    <property type="match status" value="1"/>
</dbReference>
<dbReference type="RefSeq" id="WP_080804290.1">
    <property type="nucleotide sequence ID" value="NZ_LT828546.1"/>
</dbReference>
<accession>A0A1W1H5W3</accession>
<dbReference type="SUPFAM" id="SSF47413">
    <property type="entry name" value="lambda repressor-like DNA-binding domains"/>
    <property type="match status" value="1"/>
</dbReference>
<dbReference type="InterPro" id="IPR001387">
    <property type="entry name" value="Cro/C1-type_HTH"/>
</dbReference>
<evidence type="ECO:0000259" key="1">
    <source>
        <dbReference type="PROSITE" id="PS50943"/>
    </source>
</evidence>
<dbReference type="AlphaFoldDB" id="A0A1W1H5W3"/>
<reference evidence="2 3" key="1">
    <citation type="submission" date="2017-03" db="EMBL/GenBank/DDBJ databases">
        <authorList>
            <person name="Afonso C.L."/>
            <person name="Miller P.J."/>
            <person name="Scott M.A."/>
            <person name="Spackman E."/>
            <person name="Goraichik I."/>
            <person name="Dimitrov K.M."/>
            <person name="Suarez D.L."/>
            <person name="Swayne D.E."/>
        </authorList>
    </citation>
    <scope>NUCLEOTIDE SEQUENCE [LARGE SCALE GENOMIC DNA]</scope>
    <source>
        <strain evidence="2">PRJEB14757</strain>
    </source>
</reference>
<proteinExistence type="predicted"/>
<dbReference type="OrthoDB" id="9805309at2"/>
<dbReference type="STRING" id="1246637.MTBBW1_1150015"/>